<evidence type="ECO:0000256" key="1">
    <source>
        <dbReference type="SAM" id="MobiDB-lite"/>
    </source>
</evidence>
<dbReference type="Proteomes" id="UP000663852">
    <property type="component" value="Unassembled WGS sequence"/>
</dbReference>
<dbReference type="Proteomes" id="UP000663828">
    <property type="component" value="Unassembled WGS sequence"/>
</dbReference>
<evidence type="ECO:0000313" key="2">
    <source>
        <dbReference type="EMBL" id="CAF1542945.1"/>
    </source>
</evidence>
<dbReference type="OrthoDB" id="10367611at2759"/>
<sequence>MSRAVRRPTFRAGLHAEYIPNSPLSSHYVQVISNRHQSTLTEVPNFVIVESNDELRQVPDINTKSEIFSEEIEKTKEKDTDQSSP</sequence>
<accession>A0A815W298</accession>
<feature type="compositionally biased region" description="Basic and acidic residues" evidence="1">
    <location>
        <begin position="71"/>
        <end position="85"/>
    </location>
</feature>
<feature type="region of interest" description="Disordered" evidence="1">
    <location>
        <begin position="66"/>
        <end position="85"/>
    </location>
</feature>
<comment type="caution">
    <text evidence="2">The sequence shown here is derived from an EMBL/GenBank/DDBJ whole genome shotgun (WGS) entry which is preliminary data.</text>
</comment>
<dbReference type="EMBL" id="CAJNOR010009104">
    <property type="protein sequence ID" value="CAF1641160.1"/>
    <property type="molecule type" value="Genomic_DNA"/>
</dbReference>
<dbReference type="AlphaFoldDB" id="A0A815W298"/>
<name>A0A815W298_ADIRI</name>
<organism evidence="2 5">
    <name type="scientific">Adineta ricciae</name>
    <name type="common">Rotifer</name>
    <dbReference type="NCBI Taxonomy" id="249248"/>
    <lineage>
        <taxon>Eukaryota</taxon>
        <taxon>Metazoa</taxon>
        <taxon>Spiralia</taxon>
        <taxon>Gnathifera</taxon>
        <taxon>Rotifera</taxon>
        <taxon>Eurotatoria</taxon>
        <taxon>Bdelloidea</taxon>
        <taxon>Adinetida</taxon>
        <taxon>Adinetidae</taxon>
        <taxon>Adineta</taxon>
    </lineage>
</organism>
<protein>
    <submittedName>
        <fullName evidence="2">Uncharacterized protein</fullName>
    </submittedName>
</protein>
<evidence type="ECO:0000313" key="3">
    <source>
        <dbReference type="EMBL" id="CAF1641160.1"/>
    </source>
</evidence>
<dbReference type="EMBL" id="CAJNOJ010001111">
    <property type="protein sequence ID" value="CAF1542945.1"/>
    <property type="molecule type" value="Genomic_DNA"/>
</dbReference>
<reference evidence="2" key="1">
    <citation type="submission" date="2021-02" db="EMBL/GenBank/DDBJ databases">
        <authorList>
            <person name="Nowell W R."/>
        </authorList>
    </citation>
    <scope>NUCLEOTIDE SEQUENCE</scope>
</reference>
<proteinExistence type="predicted"/>
<evidence type="ECO:0000313" key="5">
    <source>
        <dbReference type="Proteomes" id="UP000663852"/>
    </source>
</evidence>
<keyword evidence="4" id="KW-1185">Reference proteome</keyword>
<evidence type="ECO:0000313" key="4">
    <source>
        <dbReference type="Proteomes" id="UP000663828"/>
    </source>
</evidence>
<gene>
    <name evidence="2" type="ORF">EDS130_LOCUS45455</name>
    <name evidence="3" type="ORF">XAT740_LOCUS53332</name>
</gene>